<dbReference type="Proteomes" id="UP000664164">
    <property type="component" value="Unassembled WGS sequence"/>
</dbReference>
<comment type="caution">
    <text evidence="2">The sequence shown here is derived from an EMBL/GenBank/DDBJ whole genome shotgun (WGS) entry which is preliminary data.</text>
</comment>
<dbReference type="InterPro" id="IPR013113">
    <property type="entry name" value="SIP_FAD-bd"/>
</dbReference>
<dbReference type="InterPro" id="IPR007037">
    <property type="entry name" value="SIP_rossman_dom"/>
</dbReference>
<dbReference type="PANTHER" id="PTHR30157:SF0">
    <property type="entry name" value="NADPH-DEPENDENT FERRIC-CHELATE REDUCTASE"/>
    <property type="match status" value="1"/>
</dbReference>
<dbReference type="Pfam" id="PF04954">
    <property type="entry name" value="SIP"/>
    <property type="match status" value="1"/>
</dbReference>
<evidence type="ECO:0000259" key="1">
    <source>
        <dbReference type="PROSITE" id="PS51384"/>
    </source>
</evidence>
<gene>
    <name evidence="2" type="ORF">J1902_12675</name>
</gene>
<dbReference type="CDD" id="cd06193">
    <property type="entry name" value="siderophore_interacting"/>
    <property type="match status" value="1"/>
</dbReference>
<name>A0A939KMZ4_9MICC</name>
<keyword evidence="3" id="KW-1185">Reference proteome</keyword>
<feature type="domain" description="FAD-binding FR-type" evidence="1">
    <location>
        <begin position="17"/>
        <end position="160"/>
    </location>
</feature>
<reference evidence="2" key="1">
    <citation type="submission" date="2021-03" db="EMBL/GenBank/DDBJ databases">
        <title>A new species, PO-11, isolated from a karst cave deposit.</title>
        <authorList>
            <person name="Zhaoxiaoyong W."/>
        </authorList>
    </citation>
    <scope>NUCLEOTIDE SEQUENCE</scope>
    <source>
        <strain evidence="2">PO-11</strain>
    </source>
</reference>
<protein>
    <submittedName>
        <fullName evidence="2">Siderophore-interacting protein</fullName>
    </submittedName>
</protein>
<dbReference type="RefSeq" id="WP_207616603.1">
    <property type="nucleotide sequence ID" value="NZ_JAFNLL010000029.1"/>
</dbReference>
<organism evidence="2 3">
    <name type="scientific">Arthrobacter cavernae</name>
    <dbReference type="NCBI Taxonomy" id="2817681"/>
    <lineage>
        <taxon>Bacteria</taxon>
        <taxon>Bacillati</taxon>
        <taxon>Actinomycetota</taxon>
        <taxon>Actinomycetes</taxon>
        <taxon>Micrococcales</taxon>
        <taxon>Micrococcaceae</taxon>
        <taxon>Arthrobacter</taxon>
    </lineage>
</organism>
<dbReference type="Gene3D" id="3.40.50.80">
    <property type="entry name" value="Nucleotide-binding domain of ferredoxin-NADP reductase (FNR) module"/>
    <property type="match status" value="1"/>
</dbReference>
<dbReference type="AlphaFoldDB" id="A0A939KMZ4"/>
<dbReference type="PANTHER" id="PTHR30157">
    <property type="entry name" value="FERRIC REDUCTASE, NADPH-DEPENDENT"/>
    <property type="match status" value="1"/>
</dbReference>
<dbReference type="Gene3D" id="2.40.30.10">
    <property type="entry name" value="Translation factors"/>
    <property type="match status" value="1"/>
</dbReference>
<dbReference type="InterPro" id="IPR039261">
    <property type="entry name" value="FNR_nucleotide-bd"/>
</dbReference>
<evidence type="ECO:0000313" key="2">
    <source>
        <dbReference type="EMBL" id="MBO1268813.1"/>
    </source>
</evidence>
<proteinExistence type="predicted"/>
<dbReference type="InterPro" id="IPR039374">
    <property type="entry name" value="SIP_fam"/>
</dbReference>
<dbReference type="GO" id="GO:0016491">
    <property type="term" value="F:oxidoreductase activity"/>
    <property type="evidence" value="ECO:0007669"/>
    <property type="project" value="InterPro"/>
</dbReference>
<sequence length="340" mass="36853">MTGPLRAPARGLTVQSTKPFPLSVTAIRDLGPRLRRVTFGGTSLLGFGIYNGATWDLRIKIVIPSPGRSLPRAKAFECRDAEDPGRSWRQAWLRLPEAERGELRSYTVREARLDEAYPEIDVDFVLHPDGPQGPAARWARGIRIGEPALVIGPSASAGQCAGIEFAPGRARHVLLAGDETALPAIAGILRDLPSGLMAEAIIEIPDAGMIQDLPTQAAAQVTWLERRGHTHGELLADAVRRAVPAPLCAPGPAVVDRVVAAAEPLDVGPERVLVWDTPQYRRLFGQGAGRAERGAAPFYAWIAGESTLVTGLRRYLVRECGIDREQVAFMGYWKQGTAQR</sequence>
<dbReference type="EMBL" id="JAFNLL010000029">
    <property type="protein sequence ID" value="MBO1268813.1"/>
    <property type="molecule type" value="Genomic_DNA"/>
</dbReference>
<evidence type="ECO:0000313" key="3">
    <source>
        <dbReference type="Proteomes" id="UP000664164"/>
    </source>
</evidence>
<accession>A0A939KMZ4</accession>
<dbReference type="InterPro" id="IPR017938">
    <property type="entry name" value="Riboflavin_synthase-like_b-brl"/>
</dbReference>
<dbReference type="InterPro" id="IPR017927">
    <property type="entry name" value="FAD-bd_FR_type"/>
</dbReference>
<dbReference type="SUPFAM" id="SSF63380">
    <property type="entry name" value="Riboflavin synthase domain-like"/>
    <property type="match status" value="1"/>
</dbReference>
<dbReference type="PROSITE" id="PS51384">
    <property type="entry name" value="FAD_FR"/>
    <property type="match status" value="1"/>
</dbReference>
<dbReference type="Pfam" id="PF08021">
    <property type="entry name" value="FAD_binding_9"/>
    <property type="match status" value="1"/>
</dbReference>